<name>A0A679FE08_9CAUD</name>
<dbReference type="GeneID" id="55603537"/>
<feature type="domain" description="YspA cpYpsA-related SLOG" evidence="1">
    <location>
        <begin position="1"/>
        <end position="69"/>
    </location>
</feature>
<dbReference type="RefSeq" id="YP_009833482.1">
    <property type="nucleotide sequence ID" value="NC_048664.1"/>
</dbReference>
<reference evidence="2 3" key="1">
    <citation type="submission" date="2020-01" db="EMBL/GenBank/DDBJ databases">
        <title>Isolation, characterization and genomic analysis of a lytic bacteriophage vB_CsaP_009 infecting Cronobacter.</title>
        <authorList>
            <person name="Soleimani-Delfan A."/>
            <person name="Shahin K."/>
            <person name="Barazandeh M."/>
            <person name="Komijani M."/>
        </authorList>
    </citation>
    <scope>NUCLEOTIDE SEQUENCE [LARGE SCALE GENOMIC DNA]</scope>
</reference>
<evidence type="ECO:0000313" key="2">
    <source>
        <dbReference type="EMBL" id="BBU72749.1"/>
    </source>
</evidence>
<proteinExistence type="predicted"/>
<dbReference type="EMBL" id="LC519601">
    <property type="protein sequence ID" value="BBU72749.1"/>
    <property type="molecule type" value="Genomic_DNA"/>
</dbReference>
<dbReference type="Proteomes" id="UP000479051">
    <property type="component" value="Segment"/>
</dbReference>
<evidence type="ECO:0000259" key="1">
    <source>
        <dbReference type="Pfam" id="PF10686"/>
    </source>
</evidence>
<sequence length="134" mass="15164">MKVIIAGSRDLKFSQLSKMFNLVNKDHNILKNTTEIVSGNARGADRFGELLAEENEIKLTIFKPDWDQYGKSAGYIRNAEMGKYADMGVILWDGISKGSLHMYNYLVRNEIPVILVTIKEDSTKTNIDVDSTYL</sequence>
<dbReference type="KEGG" id="vg:55603537"/>
<keyword evidence="3" id="KW-1185">Reference proteome</keyword>
<accession>A0A679FE08</accession>
<dbReference type="InterPro" id="IPR019627">
    <property type="entry name" value="YAcAr"/>
</dbReference>
<organism evidence="2 3">
    <name type="scientific">Cronobacter phage vB_CsaP_009</name>
    <dbReference type="NCBI Taxonomy" id="2699738"/>
    <lineage>
        <taxon>Viruses</taxon>
        <taxon>Duplodnaviria</taxon>
        <taxon>Heunggongvirae</taxon>
        <taxon>Uroviricota</taxon>
        <taxon>Caudoviricetes</taxon>
        <taxon>Grimontviridae</taxon>
        <taxon>Privateervirus</taxon>
        <taxon>Privateervirus pv009</taxon>
    </lineage>
</organism>
<protein>
    <recommendedName>
        <fullName evidence="1">YspA cpYpsA-related SLOG domain-containing protein</fullName>
    </recommendedName>
</protein>
<dbReference type="Pfam" id="PF10686">
    <property type="entry name" value="YAcAr"/>
    <property type="match status" value="1"/>
</dbReference>
<evidence type="ECO:0000313" key="3">
    <source>
        <dbReference type="Proteomes" id="UP000479051"/>
    </source>
</evidence>